<proteinExistence type="predicted"/>
<dbReference type="InterPro" id="IPR013951">
    <property type="entry name" value="Rxt3"/>
</dbReference>
<feature type="compositionally biased region" description="Basic and acidic residues" evidence="1">
    <location>
        <begin position="88"/>
        <end position="109"/>
    </location>
</feature>
<feature type="compositionally biased region" description="Basic and acidic residues" evidence="1">
    <location>
        <begin position="159"/>
        <end position="168"/>
    </location>
</feature>
<dbReference type="EMBL" id="JANBQB010000028">
    <property type="protein sequence ID" value="KAJ1984171.1"/>
    <property type="molecule type" value="Genomic_DNA"/>
</dbReference>
<dbReference type="AlphaFoldDB" id="A0A9W8B4P0"/>
<feature type="compositionally biased region" description="Acidic residues" evidence="1">
    <location>
        <begin position="148"/>
        <end position="158"/>
    </location>
</feature>
<dbReference type="Proteomes" id="UP001151582">
    <property type="component" value="Unassembled WGS sequence"/>
</dbReference>
<feature type="compositionally biased region" description="Polar residues" evidence="1">
    <location>
        <begin position="398"/>
        <end position="427"/>
    </location>
</feature>
<feature type="compositionally biased region" description="Low complexity" evidence="1">
    <location>
        <begin position="430"/>
        <end position="440"/>
    </location>
</feature>
<organism evidence="2 3">
    <name type="scientific">Dimargaris verticillata</name>
    <dbReference type="NCBI Taxonomy" id="2761393"/>
    <lineage>
        <taxon>Eukaryota</taxon>
        <taxon>Fungi</taxon>
        <taxon>Fungi incertae sedis</taxon>
        <taxon>Zoopagomycota</taxon>
        <taxon>Kickxellomycotina</taxon>
        <taxon>Dimargaritomycetes</taxon>
        <taxon>Dimargaritales</taxon>
        <taxon>Dimargaritaceae</taxon>
        <taxon>Dimargaris</taxon>
    </lineage>
</organism>
<dbReference type="Gene3D" id="2.170.130.20">
    <property type="entry name" value="LCCL-like domain"/>
    <property type="match status" value="1"/>
</dbReference>
<accession>A0A9W8B4P0</accession>
<dbReference type="Pfam" id="PF08642">
    <property type="entry name" value="Rxt3"/>
    <property type="match status" value="1"/>
</dbReference>
<sequence length="697" mass="73513">MAHSSSHPSAGTNGNSFRQQRSPSATHSASPPYPPTTNTRKHRRDESGADGAQPIWAQRNSTRWESRRGHIAPTSPPPAQPSKWADTPGERGPKRSRLDDRPNRERTSGRDGGATNKTQAGRERPAALSSDMHKSLNPGPASGRHGGDEEEEEGEITDESPKEGEAHAIKHQRAPSPAPFASAPSPQPPAQPLTAAPASQPCPSAKRTGTILSATTEEGEWEEGEEGEIFAEPATNGQRALSATGKAQQPALPRANPLPLDAKTAIEPATEPLSPPRSGPQPTELSEQVVQSGTVEPLSATAPATGVPLPVPSSPPPASAPSTTIEPAIAAQTSGPEKPRAKAKAVMEMAPGVPSSTPTTAQPLNPHPQLPSTLAPAPPVAVAGSTHTVASHSPPAPVTTSADIPTQPGESSLPTASVESTGPNTKQEVPPAASPSSAPSIPDAIKNQPSPPPSQALGTCTAMISSPLPLPPSNHPAKAVPEPSSKPMPLTRPVLPEASFPPCLGYFTYQPGTLLPCFTGHEGSQFYVRIPRACVSPNNPRVSSQRAVWGSGVYTDDSDLVAMILHHGLPTATVGFPGQHDLLVTIRVVEPPATYYRGSTSQQGLQSRSWPYPHDGASWQIANIAVLPLARQPSIARGRKLLKQRLREYAIVRCRTLADKPLQQPGYRFDYLQTKARLRQCRSPLSVANVNRMSNVR</sequence>
<feature type="compositionally biased region" description="Acidic residues" evidence="1">
    <location>
        <begin position="217"/>
        <end position="229"/>
    </location>
</feature>
<feature type="compositionally biased region" description="Polar residues" evidence="1">
    <location>
        <begin position="1"/>
        <end position="29"/>
    </location>
</feature>
<feature type="compositionally biased region" description="Polar residues" evidence="1">
    <location>
        <begin position="280"/>
        <end position="294"/>
    </location>
</feature>
<reference evidence="2" key="1">
    <citation type="submission" date="2022-07" db="EMBL/GenBank/DDBJ databases">
        <title>Phylogenomic reconstructions and comparative analyses of Kickxellomycotina fungi.</title>
        <authorList>
            <person name="Reynolds N.K."/>
            <person name="Stajich J.E."/>
            <person name="Barry K."/>
            <person name="Grigoriev I.V."/>
            <person name="Crous P."/>
            <person name="Smith M.E."/>
        </authorList>
    </citation>
    <scope>NUCLEOTIDE SEQUENCE</scope>
    <source>
        <strain evidence="2">RSA 567</strain>
    </source>
</reference>
<evidence type="ECO:0000313" key="2">
    <source>
        <dbReference type="EMBL" id="KAJ1984171.1"/>
    </source>
</evidence>
<dbReference type="InterPro" id="IPR036609">
    <property type="entry name" value="LCCL_sf"/>
</dbReference>
<evidence type="ECO:0000256" key="1">
    <source>
        <dbReference type="SAM" id="MobiDB-lite"/>
    </source>
</evidence>
<feature type="compositionally biased region" description="Pro residues" evidence="1">
    <location>
        <begin position="309"/>
        <end position="319"/>
    </location>
</feature>
<gene>
    <name evidence="2" type="ORF">H4R34_000825</name>
</gene>
<feature type="compositionally biased region" description="Low complexity" evidence="1">
    <location>
        <begin position="192"/>
        <end position="201"/>
    </location>
</feature>
<evidence type="ECO:0000313" key="3">
    <source>
        <dbReference type="Proteomes" id="UP001151582"/>
    </source>
</evidence>
<dbReference type="OrthoDB" id="3596986at2759"/>
<protein>
    <submittedName>
        <fullName evidence="2">Uncharacterized protein</fullName>
    </submittedName>
</protein>
<feature type="region of interest" description="Disordered" evidence="1">
    <location>
        <begin position="1"/>
        <end position="488"/>
    </location>
</feature>
<keyword evidence="3" id="KW-1185">Reference proteome</keyword>
<feature type="compositionally biased region" description="Polar residues" evidence="1">
    <location>
        <begin position="354"/>
        <end position="363"/>
    </location>
</feature>
<feature type="compositionally biased region" description="Polar residues" evidence="1">
    <location>
        <begin position="235"/>
        <end position="247"/>
    </location>
</feature>
<name>A0A9W8B4P0_9FUNG</name>
<comment type="caution">
    <text evidence="2">The sequence shown here is derived from an EMBL/GenBank/DDBJ whole genome shotgun (WGS) entry which is preliminary data.</text>
</comment>